<dbReference type="SUPFAM" id="SSF55874">
    <property type="entry name" value="ATPase domain of HSP90 chaperone/DNA topoisomerase II/histidine kinase"/>
    <property type="match status" value="1"/>
</dbReference>
<keyword evidence="2" id="KW-0067">ATP-binding</keyword>
<evidence type="ECO:0000313" key="2">
    <source>
        <dbReference type="EMBL" id="MBP0463944.1"/>
    </source>
</evidence>
<keyword evidence="2" id="KW-0547">Nucleotide-binding</keyword>
<dbReference type="GO" id="GO:0005524">
    <property type="term" value="F:ATP binding"/>
    <property type="evidence" value="ECO:0007669"/>
    <property type="project" value="UniProtKB-KW"/>
</dbReference>
<dbReference type="RefSeq" id="WP_209351311.1">
    <property type="nucleotide sequence ID" value="NZ_JAGIYZ010000006.1"/>
</dbReference>
<accession>A0ABS4ARF0</accession>
<dbReference type="Proteomes" id="UP000680815">
    <property type="component" value="Unassembled WGS sequence"/>
</dbReference>
<dbReference type="EMBL" id="JAGIYZ010000006">
    <property type="protein sequence ID" value="MBP0463944.1"/>
    <property type="molecule type" value="Genomic_DNA"/>
</dbReference>
<keyword evidence="3" id="KW-1185">Reference proteome</keyword>
<dbReference type="InterPro" id="IPR003594">
    <property type="entry name" value="HATPase_dom"/>
</dbReference>
<sequence>MIQAAGIACDGPRAAEEVPALLDRAEALLAEAGCAMPARMQLLLVLEEVVVNILRNAWPGGAGQGRVFTLALRAAPAGDAVEVAIETEDDGIPFDPTGAEAPDIDAPLDDRAIGGLGIHFMRQMTDRQSYARIGGRNRLRLERRCPAGA</sequence>
<gene>
    <name evidence="2" type="ORF">J5Y09_08480</name>
</gene>
<dbReference type="Gene3D" id="3.30.565.10">
    <property type="entry name" value="Histidine kinase-like ATPase, C-terminal domain"/>
    <property type="match status" value="1"/>
</dbReference>
<organism evidence="2 3">
    <name type="scientific">Roseomonas nitratireducens</name>
    <dbReference type="NCBI Taxonomy" id="2820810"/>
    <lineage>
        <taxon>Bacteria</taxon>
        <taxon>Pseudomonadati</taxon>
        <taxon>Pseudomonadota</taxon>
        <taxon>Alphaproteobacteria</taxon>
        <taxon>Acetobacterales</taxon>
        <taxon>Roseomonadaceae</taxon>
        <taxon>Roseomonas</taxon>
    </lineage>
</organism>
<comment type="caution">
    <text evidence="2">The sequence shown here is derived from an EMBL/GenBank/DDBJ whole genome shotgun (WGS) entry which is preliminary data.</text>
</comment>
<name>A0ABS4ARF0_9PROT</name>
<reference evidence="2 3" key="1">
    <citation type="submission" date="2021-03" db="EMBL/GenBank/DDBJ databases">
        <authorList>
            <person name="So Y."/>
        </authorList>
    </citation>
    <scope>NUCLEOTIDE SEQUENCE [LARGE SCALE GENOMIC DNA]</scope>
    <source>
        <strain evidence="2 3">PWR1</strain>
    </source>
</reference>
<evidence type="ECO:0000259" key="1">
    <source>
        <dbReference type="Pfam" id="PF13581"/>
    </source>
</evidence>
<dbReference type="Pfam" id="PF13581">
    <property type="entry name" value="HATPase_c_2"/>
    <property type="match status" value="1"/>
</dbReference>
<feature type="domain" description="Histidine kinase/HSP90-like ATPase" evidence="1">
    <location>
        <begin position="14"/>
        <end position="141"/>
    </location>
</feature>
<protein>
    <submittedName>
        <fullName evidence="2">ATP-binding protein</fullName>
    </submittedName>
</protein>
<dbReference type="CDD" id="cd16936">
    <property type="entry name" value="HATPase_RsbW-like"/>
    <property type="match status" value="1"/>
</dbReference>
<dbReference type="InterPro" id="IPR036890">
    <property type="entry name" value="HATPase_C_sf"/>
</dbReference>
<evidence type="ECO:0000313" key="3">
    <source>
        <dbReference type="Proteomes" id="UP000680815"/>
    </source>
</evidence>
<proteinExistence type="predicted"/>